<protein>
    <submittedName>
        <fullName evidence="2">MFS general substrate transporter</fullName>
    </submittedName>
</protein>
<reference evidence="2 3" key="1">
    <citation type="journal article" date="2017" name="Mol. Ecol.">
        <title>Comparative and population genomic landscape of Phellinus noxius: A hypervariable fungus causing root rot in trees.</title>
        <authorList>
            <person name="Chung C.L."/>
            <person name="Lee T.J."/>
            <person name="Akiba M."/>
            <person name="Lee H.H."/>
            <person name="Kuo T.H."/>
            <person name="Liu D."/>
            <person name="Ke H.M."/>
            <person name="Yokoi T."/>
            <person name="Roa M.B."/>
            <person name="Lu M.J."/>
            <person name="Chang Y.Y."/>
            <person name="Ann P.J."/>
            <person name="Tsai J.N."/>
            <person name="Chen C.Y."/>
            <person name="Tzean S.S."/>
            <person name="Ota Y."/>
            <person name="Hattori T."/>
            <person name="Sahashi N."/>
            <person name="Liou R.F."/>
            <person name="Kikuchi T."/>
            <person name="Tsai I.J."/>
        </authorList>
    </citation>
    <scope>NUCLEOTIDE SEQUENCE [LARGE SCALE GENOMIC DNA]</scope>
    <source>
        <strain evidence="2 3">FFPRI411160</strain>
    </source>
</reference>
<dbReference type="AlphaFoldDB" id="A0A286UJE0"/>
<feature type="compositionally biased region" description="Low complexity" evidence="1">
    <location>
        <begin position="174"/>
        <end position="202"/>
    </location>
</feature>
<feature type="region of interest" description="Disordered" evidence="1">
    <location>
        <begin position="132"/>
        <end position="341"/>
    </location>
</feature>
<dbReference type="Proteomes" id="UP000217199">
    <property type="component" value="Unassembled WGS sequence"/>
</dbReference>
<dbReference type="InterPro" id="IPR044716">
    <property type="entry name" value="LEUNIG-like"/>
</dbReference>
<dbReference type="PANTHER" id="PTHR44376">
    <property type="entry name" value="TRANSCRIPTIONAL REGULATOR OF FILAMENTOUS GROWTH FLO8"/>
    <property type="match status" value="1"/>
</dbReference>
<dbReference type="GO" id="GO:0003714">
    <property type="term" value="F:transcription corepressor activity"/>
    <property type="evidence" value="ECO:0007669"/>
    <property type="project" value="InterPro"/>
</dbReference>
<dbReference type="EMBL" id="NBII01000004">
    <property type="protein sequence ID" value="PAV19717.1"/>
    <property type="molecule type" value="Genomic_DNA"/>
</dbReference>
<gene>
    <name evidence="2" type="ORF">PNOK_0465100</name>
</gene>
<feature type="compositionally biased region" description="Polar residues" evidence="1">
    <location>
        <begin position="155"/>
        <end position="168"/>
    </location>
</feature>
<dbReference type="STRING" id="2282107.A0A286UJE0"/>
<dbReference type="PROSITE" id="PS50896">
    <property type="entry name" value="LISH"/>
    <property type="match status" value="1"/>
</dbReference>
<feature type="compositionally biased region" description="Pro residues" evidence="1">
    <location>
        <begin position="134"/>
        <end position="148"/>
    </location>
</feature>
<feature type="region of interest" description="Disordered" evidence="1">
    <location>
        <begin position="472"/>
        <end position="500"/>
    </location>
</feature>
<proteinExistence type="predicted"/>
<accession>A0A286UJE0</accession>
<keyword evidence="3" id="KW-1185">Reference proteome</keyword>
<feature type="compositionally biased region" description="Polar residues" evidence="1">
    <location>
        <begin position="281"/>
        <end position="301"/>
    </location>
</feature>
<feature type="compositionally biased region" description="Polar residues" evidence="1">
    <location>
        <begin position="480"/>
        <end position="500"/>
    </location>
</feature>
<evidence type="ECO:0000313" key="3">
    <source>
        <dbReference type="Proteomes" id="UP000217199"/>
    </source>
</evidence>
<comment type="caution">
    <text evidence="2">The sequence shown here is derived from an EMBL/GenBank/DDBJ whole genome shotgun (WGS) entry which is preliminary data.</text>
</comment>
<name>A0A286UJE0_9AGAM</name>
<feature type="compositionally biased region" description="Polar residues" evidence="1">
    <location>
        <begin position="1"/>
        <end position="25"/>
    </location>
</feature>
<dbReference type="InParanoid" id="A0A286UJE0"/>
<sequence>MSTATQAQNAHTPSTTASSNDSGSPEDQLWEGEKMFNIYIWDYCTKRGYANTARELVEEAKLGPTPRPPIDAKQGLLYEWWSVFWVLFAAKSNNAGTDDAMLYMHSHMQSRQGPGMPRYPNGIRAMPGIAPGAPGMPPTVPGHAPPGAGPMASVAHQQHPGQASNTHPLPNGIGAAPANQQAAQGATQQQSQQPGQQQQQTPLGFPAPNGVPQPLGRPMQGQPVRVPQGAFYSPTMAHPQTPAGAAAGPPPPYPGTNMYQQPMRAGMPPPGGSGVPAPNGVQGNAMNASSPGYAQGNSGSRAATPAQGQPGVLTNPSPNMPHHTVPQTTPNFGGVPPTGRGLPFEQQLVEISKIDPQIMNELRAELGLGNKDTSSLSLEEKSRLMNSYRSRMAAGPSNQSRNPPGGRGSKRNSISPGDEQSDVSMKSDSSPPANKRVRRSPEQPAPRIPCLFNKWAVCFPSKLYERLASVHKWVPAHNPRNATRSESSVKNEPTNKSTVS</sequence>
<feature type="region of interest" description="Disordered" evidence="1">
    <location>
        <begin position="1"/>
        <end position="27"/>
    </location>
</feature>
<dbReference type="OrthoDB" id="5600002at2759"/>
<feature type="compositionally biased region" description="Polar residues" evidence="1">
    <location>
        <begin position="422"/>
        <end position="432"/>
    </location>
</feature>
<evidence type="ECO:0000256" key="1">
    <source>
        <dbReference type="SAM" id="MobiDB-lite"/>
    </source>
</evidence>
<dbReference type="PANTHER" id="PTHR44376:SF5">
    <property type="entry name" value="TRANSCRIPTIONAL COREPRESSOR LEUNIG ISOFORM X1"/>
    <property type="match status" value="1"/>
</dbReference>
<dbReference type="InterPro" id="IPR006594">
    <property type="entry name" value="LisH"/>
</dbReference>
<feature type="region of interest" description="Disordered" evidence="1">
    <location>
        <begin position="389"/>
        <end position="446"/>
    </location>
</feature>
<organism evidence="2 3">
    <name type="scientific">Pyrrhoderma noxium</name>
    <dbReference type="NCBI Taxonomy" id="2282107"/>
    <lineage>
        <taxon>Eukaryota</taxon>
        <taxon>Fungi</taxon>
        <taxon>Dikarya</taxon>
        <taxon>Basidiomycota</taxon>
        <taxon>Agaricomycotina</taxon>
        <taxon>Agaricomycetes</taxon>
        <taxon>Hymenochaetales</taxon>
        <taxon>Hymenochaetaceae</taxon>
        <taxon>Pyrrhoderma</taxon>
    </lineage>
</organism>
<evidence type="ECO:0000313" key="2">
    <source>
        <dbReference type="EMBL" id="PAV19717.1"/>
    </source>
</evidence>